<evidence type="ECO:0000313" key="2">
    <source>
        <dbReference type="Proteomes" id="UP000317650"/>
    </source>
</evidence>
<sequence length="202" mass="22735">MTVSGECEAAPVDIASEDWPVVLSAFLSVCLALDLNLELPGLLHHKMSGPYETLSGNLYGNHQDQAYHILGPGIVRNHPTENQPEFYIQENRTKKRLTCSPDSYSGSVVRYSCMIQLVRTPLGARPRWKTRVFFMPTIIEPGDLDLIVRSFPVAFQYPASVARLERLLLGYFRSFGEKKNHSGSIDLINDLSADQHRNHYSS</sequence>
<name>A0A4S8KH42_MUSBA</name>
<gene>
    <name evidence="1" type="ORF">C4D60_Mb04t36080</name>
</gene>
<reference evidence="1 2" key="1">
    <citation type="journal article" date="2019" name="Nat. Plants">
        <title>Genome sequencing of Musa balbisiana reveals subgenome evolution and function divergence in polyploid bananas.</title>
        <authorList>
            <person name="Yao X."/>
        </authorList>
    </citation>
    <scope>NUCLEOTIDE SEQUENCE [LARGE SCALE GENOMIC DNA]</scope>
    <source>
        <strain evidence="2">cv. DH-PKW</strain>
        <tissue evidence="1">Leaves</tissue>
    </source>
</reference>
<proteinExistence type="predicted"/>
<dbReference type="AlphaFoldDB" id="A0A4S8KH42"/>
<comment type="caution">
    <text evidence="1">The sequence shown here is derived from an EMBL/GenBank/DDBJ whole genome shotgun (WGS) entry which is preliminary data.</text>
</comment>
<keyword evidence="2" id="KW-1185">Reference proteome</keyword>
<evidence type="ECO:0000313" key="1">
    <source>
        <dbReference type="EMBL" id="THU74692.1"/>
    </source>
</evidence>
<dbReference type="Proteomes" id="UP000317650">
    <property type="component" value="Chromosome 4"/>
</dbReference>
<organism evidence="1 2">
    <name type="scientific">Musa balbisiana</name>
    <name type="common">Banana</name>
    <dbReference type="NCBI Taxonomy" id="52838"/>
    <lineage>
        <taxon>Eukaryota</taxon>
        <taxon>Viridiplantae</taxon>
        <taxon>Streptophyta</taxon>
        <taxon>Embryophyta</taxon>
        <taxon>Tracheophyta</taxon>
        <taxon>Spermatophyta</taxon>
        <taxon>Magnoliopsida</taxon>
        <taxon>Liliopsida</taxon>
        <taxon>Zingiberales</taxon>
        <taxon>Musaceae</taxon>
        <taxon>Musa</taxon>
    </lineage>
</organism>
<dbReference type="EMBL" id="PYDT01000001">
    <property type="protein sequence ID" value="THU74692.1"/>
    <property type="molecule type" value="Genomic_DNA"/>
</dbReference>
<accession>A0A4S8KH42</accession>
<protein>
    <submittedName>
        <fullName evidence="1">Uncharacterized protein</fullName>
    </submittedName>
</protein>